<dbReference type="Proteomes" id="UP000231067">
    <property type="component" value="Unassembled WGS sequence"/>
</dbReference>
<gene>
    <name evidence="1" type="ORF">COX18_07640</name>
</gene>
<evidence type="ECO:0000313" key="1">
    <source>
        <dbReference type="EMBL" id="PIP40155.1"/>
    </source>
</evidence>
<evidence type="ECO:0000313" key="2">
    <source>
        <dbReference type="Proteomes" id="UP000231067"/>
    </source>
</evidence>
<reference evidence="1 2" key="1">
    <citation type="submission" date="2017-09" db="EMBL/GenBank/DDBJ databases">
        <title>Depth-based differentiation of microbial function through sediment-hosted aquifers and enrichment of novel symbionts in the deep terrestrial subsurface.</title>
        <authorList>
            <person name="Probst A.J."/>
            <person name="Ladd B."/>
            <person name="Jarett J.K."/>
            <person name="Geller-Mcgrath D.E."/>
            <person name="Sieber C.M."/>
            <person name="Emerson J.B."/>
            <person name="Anantharaman K."/>
            <person name="Thomas B.C."/>
            <person name="Malmstrom R."/>
            <person name="Stieglmeier M."/>
            <person name="Klingl A."/>
            <person name="Woyke T."/>
            <person name="Ryan C.M."/>
            <person name="Banfield J.F."/>
        </authorList>
    </citation>
    <scope>NUCLEOTIDE SEQUENCE [LARGE SCALE GENOMIC DNA]</scope>
    <source>
        <strain evidence="1">CG23_combo_of_CG06-09_8_20_14_all_40_23</strain>
    </source>
</reference>
<proteinExistence type="predicted"/>
<comment type="caution">
    <text evidence="1">The sequence shown here is derived from an EMBL/GenBank/DDBJ whole genome shotgun (WGS) entry which is preliminary data.</text>
</comment>
<evidence type="ECO:0008006" key="3">
    <source>
        <dbReference type="Google" id="ProtNLM"/>
    </source>
</evidence>
<accession>A0A2H0A3W8</accession>
<organism evidence="1 2">
    <name type="scientific">Candidatus Desantisbacteria bacterium CG23_combo_of_CG06-09_8_20_14_all_40_23</name>
    <dbReference type="NCBI Taxonomy" id="1974550"/>
    <lineage>
        <taxon>Bacteria</taxon>
        <taxon>Candidatus Desantisiibacteriota</taxon>
    </lineage>
</organism>
<dbReference type="InterPro" id="IPR024524">
    <property type="entry name" value="DUF3800"/>
</dbReference>
<name>A0A2H0A3W8_9BACT</name>
<dbReference type="Pfam" id="PF12686">
    <property type="entry name" value="DUF3800"/>
    <property type="match status" value="1"/>
</dbReference>
<dbReference type="EMBL" id="PCSH01000134">
    <property type="protein sequence ID" value="PIP40155.1"/>
    <property type="molecule type" value="Genomic_DNA"/>
</dbReference>
<dbReference type="AlphaFoldDB" id="A0A2H0A3W8"/>
<sequence>MLVFIDEAGDTGRKIEKGSSRFFVISLVLFDEYEEANVCDQRIKLLRKELKISENYEFHFTENSKRIRIEFLKAIQPYNFMYVTVVINKDDQKLWGPGFSTKESFYKYACQMAFTNAMPYLNEAIVILDESGNPEFRNRLATYLKKD</sequence>
<protein>
    <recommendedName>
        <fullName evidence="3">DUF3800 domain-containing protein</fullName>
    </recommendedName>
</protein>